<protein>
    <submittedName>
        <fullName evidence="2">Probable protein phosphatase 2C 72</fullName>
    </submittedName>
</protein>
<dbReference type="OMA" id="VWAADSE"/>
<sequence>MGICVSTASAETHEVDGGNENLVRIQDALQNNRILRLDSLHSQQGNKGPNQDAAILYQGYGTEDGTFCGVFDGHGKNGHVISKLVRNRLPSLVLDRKNALSALNATVNQDYGDQEDELSDDLVPNKTFREWKEACLSVFKVIDKELKLHENLDCSCSGTTAVVIIKQAEDLVIANLGDSRAILGTMTEDGLVAVQLTTDLKPSLPKEAERIKKNSGRIFSLKNEPHIQRVWLPNDNFPGLAMTRAFGDFKLKNHGIIAIPEITHHRLSVNDQFLVLATDGVWDVLSIKEVTSIVWLAKSEKEAARAVVDAAVTAWRSKFPTSKMDDCTVLCLFTGEKSENAIPTNLI</sequence>
<dbReference type="GO" id="GO:1902531">
    <property type="term" value="P:regulation of intracellular signal transduction"/>
    <property type="evidence" value="ECO:0000318"/>
    <property type="project" value="GO_Central"/>
</dbReference>
<keyword evidence="1" id="KW-1185">Reference proteome</keyword>
<dbReference type="GeneID" id="104588202"/>
<dbReference type="OrthoDB" id="10264738at2759"/>
<dbReference type="InterPro" id="IPR036457">
    <property type="entry name" value="PPM-type-like_dom_sf"/>
</dbReference>
<dbReference type="Pfam" id="PF00481">
    <property type="entry name" value="PP2C"/>
    <property type="match status" value="1"/>
</dbReference>
<dbReference type="InterPro" id="IPR015655">
    <property type="entry name" value="PP2C"/>
</dbReference>
<dbReference type="RefSeq" id="XP_019051664.1">
    <property type="nucleotide sequence ID" value="XM_019196119.1"/>
</dbReference>
<organism evidence="1 2">
    <name type="scientific">Nelumbo nucifera</name>
    <name type="common">Sacred lotus</name>
    <dbReference type="NCBI Taxonomy" id="4432"/>
    <lineage>
        <taxon>Eukaryota</taxon>
        <taxon>Viridiplantae</taxon>
        <taxon>Streptophyta</taxon>
        <taxon>Embryophyta</taxon>
        <taxon>Tracheophyta</taxon>
        <taxon>Spermatophyta</taxon>
        <taxon>Magnoliopsida</taxon>
        <taxon>Proteales</taxon>
        <taxon>Nelumbonaceae</taxon>
        <taxon>Nelumbo</taxon>
    </lineage>
</organism>
<dbReference type="KEGG" id="nnu:104588202"/>
<accession>A0A1U8PYM3</accession>
<reference evidence="2" key="1">
    <citation type="submission" date="2025-08" db="UniProtKB">
        <authorList>
            <consortium name="RefSeq"/>
        </authorList>
    </citation>
    <scope>IDENTIFICATION</scope>
</reference>
<dbReference type="GO" id="GO:0004722">
    <property type="term" value="F:protein serine/threonine phosphatase activity"/>
    <property type="evidence" value="ECO:0000318"/>
    <property type="project" value="GO_Central"/>
</dbReference>
<dbReference type="CDD" id="cd00143">
    <property type="entry name" value="PP2Cc"/>
    <property type="match status" value="1"/>
</dbReference>
<dbReference type="eggNOG" id="KOG0698">
    <property type="taxonomic scope" value="Eukaryota"/>
</dbReference>
<dbReference type="SMART" id="SM00332">
    <property type="entry name" value="PP2Cc"/>
    <property type="match status" value="1"/>
</dbReference>
<dbReference type="PROSITE" id="PS51746">
    <property type="entry name" value="PPM_2"/>
    <property type="match status" value="1"/>
</dbReference>
<dbReference type="FunCoup" id="A0A1U8PYM3">
    <property type="interactions" value="372"/>
</dbReference>
<dbReference type="Gene3D" id="3.60.40.10">
    <property type="entry name" value="PPM-type phosphatase domain"/>
    <property type="match status" value="1"/>
</dbReference>
<name>A0A1U8PYM3_NELNU</name>
<dbReference type="InterPro" id="IPR001932">
    <property type="entry name" value="PPM-type_phosphatase-like_dom"/>
</dbReference>
<dbReference type="PANTHER" id="PTHR47992">
    <property type="entry name" value="PROTEIN PHOSPHATASE"/>
    <property type="match status" value="1"/>
</dbReference>
<evidence type="ECO:0000313" key="1">
    <source>
        <dbReference type="Proteomes" id="UP000189703"/>
    </source>
</evidence>
<dbReference type="Proteomes" id="UP000189703">
    <property type="component" value="Unplaced"/>
</dbReference>
<evidence type="ECO:0000313" key="2">
    <source>
        <dbReference type="RefSeq" id="XP_019051664.1"/>
    </source>
</evidence>
<gene>
    <name evidence="2" type="primary">LOC104588202</name>
</gene>
<proteinExistence type="predicted"/>
<dbReference type="SUPFAM" id="SSF81606">
    <property type="entry name" value="PP2C-like"/>
    <property type="match status" value="1"/>
</dbReference>
<dbReference type="AlphaFoldDB" id="A0A1U8PYM3"/>